<gene>
    <name evidence="1" type="ORF">GGD46_003700</name>
</gene>
<organism evidence="1 2">
    <name type="scientific">Rhizobium lusitanum</name>
    <dbReference type="NCBI Taxonomy" id="293958"/>
    <lineage>
        <taxon>Bacteria</taxon>
        <taxon>Pseudomonadati</taxon>
        <taxon>Pseudomonadota</taxon>
        <taxon>Alphaproteobacteria</taxon>
        <taxon>Hyphomicrobiales</taxon>
        <taxon>Rhizobiaceae</taxon>
        <taxon>Rhizobium/Agrobacterium group</taxon>
        <taxon>Rhizobium</taxon>
    </lineage>
</organism>
<reference evidence="1 2" key="1">
    <citation type="submission" date="2020-08" db="EMBL/GenBank/DDBJ databases">
        <title>Genomic Encyclopedia of Type Strains, Phase IV (KMG-V): Genome sequencing to study the core and pangenomes of soil and plant-associated prokaryotes.</title>
        <authorList>
            <person name="Whitman W."/>
        </authorList>
    </citation>
    <scope>NUCLEOTIDE SEQUENCE [LARGE SCALE GENOMIC DNA]</scope>
    <source>
        <strain evidence="1 2">SEMIA 4060</strain>
    </source>
</reference>
<comment type="caution">
    <text evidence="1">The sequence shown here is derived from an EMBL/GenBank/DDBJ whole genome shotgun (WGS) entry which is preliminary data.</text>
</comment>
<evidence type="ECO:0000313" key="2">
    <source>
        <dbReference type="Proteomes" id="UP000565576"/>
    </source>
</evidence>
<name>A0A7X0ISK3_9HYPH</name>
<sequence>MPYLTTLTAFALRALGMMRAGASTRMTFEVQR</sequence>
<dbReference type="Proteomes" id="UP000565576">
    <property type="component" value="Unassembled WGS sequence"/>
</dbReference>
<dbReference type="EMBL" id="JACHBG010000008">
    <property type="protein sequence ID" value="MBB6486405.1"/>
    <property type="molecule type" value="Genomic_DNA"/>
</dbReference>
<evidence type="ECO:0000313" key="1">
    <source>
        <dbReference type="EMBL" id="MBB6486405.1"/>
    </source>
</evidence>
<protein>
    <submittedName>
        <fullName evidence="1">Uncharacterized protein</fullName>
    </submittedName>
</protein>
<accession>A0A7X0ISK3</accession>
<dbReference type="AlphaFoldDB" id="A0A7X0ISK3"/>
<proteinExistence type="predicted"/>